<reference evidence="6" key="1">
    <citation type="submission" date="2016-06" db="EMBL/GenBank/DDBJ databases">
        <authorList>
            <person name="Varghese N."/>
            <person name="Submissions Spin"/>
        </authorList>
    </citation>
    <scope>NUCLEOTIDE SEQUENCE [LARGE SCALE GENOMIC DNA]</scope>
    <source>
        <strain evidence="6">DSM 43903</strain>
    </source>
</reference>
<dbReference type="STRING" id="47855.GA0070606_0483"/>
<dbReference type="GO" id="GO:0051864">
    <property type="term" value="F:histone H3K36 demethylase activity"/>
    <property type="evidence" value="ECO:0007669"/>
    <property type="project" value="TreeGrafter"/>
</dbReference>
<evidence type="ECO:0000313" key="5">
    <source>
        <dbReference type="EMBL" id="SCL44854.1"/>
    </source>
</evidence>
<evidence type="ECO:0000313" key="6">
    <source>
        <dbReference type="Proteomes" id="UP000199001"/>
    </source>
</evidence>
<dbReference type="Pfam" id="PF08007">
    <property type="entry name" value="JmjC_2"/>
    <property type="match status" value="1"/>
</dbReference>
<dbReference type="Proteomes" id="UP000199001">
    <property type="component" value="Unassembled WGS sequence"/>
</dbReference>
<name>A0A1C6TSS0_9ACTN</name>
<accession>A0A1C6TSS0</accession>
<dbReference type="PANTHER" id="PTHR13096">
    <property type="entry name" value="MINA53 MYC INDUCED NUCLEAR ANTIGEN"/>
    <property type="match status" value="1"/>
</dbReference>
<dbReference type="AlphaFoldDB" id="A0A1C6TSS0"/>
<proteinExistence type="predicted"/>
<sequence>MNSALDRLTARPDKFVEKWPRQPEVHHGDPAALAALLSLDDIDRLISDQGLPASSVTMTRNNVMAQPGSLVSPDLAAFPDAAGAVDARRVGAHLRTGHTLLLMGLHRSWQPLSRFCRLLSGELGHPLYAHAFLTPPKSQGFAHHWDTEAVFIVQTVGHKTWELHEPYLPDPLPRHRWGRVPVPAAARDRFEKGEPFLRVRLAPGDVLWVPRGWIHNGYAEDGTSLHISVGVLQFTRHWLLEQLLDIAAGEPDFRTALPPGLDVDGINTALGDVTGRLARWLTSLDLERAAQSVRTRALRAQSGPRRPAVSAAVGVLSHDVDAVRYVPGAVLLSTKGADGTVLHLGDHNLHLPEPVTETIMQMIDHPGTVVTVEELRNLIGADQARRLVRELIEEGVVAPV</sequence>
<organism evidence="5 6">
    <name type="scientific">Micromonospora citrea</name>
    <dbReference type="NCBI Taxonomy" id="47855"/>
    <lineage>
        <taxon>Bacteria</taxon>
        <taxon>Bacillati</taxon>
        <taxon>Actinomycetota</taxon>
        <taxon>Actinomycetes</taxon>
        <taxon>Micromonosporales</taxon>
        <taxon>Micromonosporaceae</taxon>
        <taxon>Micromonospora</taxon>
    </lineage>
</organism>
<dbReference type="OrthoDB" id="9764016at2"/>
<dbReference type="InterPro" id="IPR003347">
    <property type="entry name" value="JmjC_dom"/>
</dbReference>
<evidence type="ECO:0000259" key="4">
    <source>
        <dbReference type="PROSITE" id="PS51184"/>
    </source>
</evidence>
<evidence type="ECO:0000256" key="2">
    <source>
        <dbReference type="ARBA" id="ARBA00022723"/>
    </source>
</evidence>
<keyword evidence="3" id="KW-0408">Iron</keyword>
<keyword evidence="2" id="KW-0479">Metal-binding</keyword>
<evidence type="ECO:0000256" key="1">
    <source>
        <dbReference type="ARBA" id="ARBA00001954"/>
    </source>
</evidence>
<dbReference type="SUPFAM" id="SSF51197">
    <property type="entry name" value="Clavaminate synthase-like"/>
    <property type="match status" value="1"/>
</dbReference>
<dbReference type="PROSITE" id="PS51184">
    <property type="entry name" value="JMJC"/>
    <property type="match status" value="1"/>
</dbReference>
<feature type="domain" description="JmjC" evidence="4">
    <location>
        <begin position="97"/>
        <end position="248"/>
    </location>
</feature>
<dbReference type="Gene3D" id="2.60.120.650">
    <property type="entry name" value="Cupin"/>
    <property type="match status" value="1"/>
</dbReference>
<dbReference type="GO" id="GO:0046872">
    <property type="term" value="F:metal ion binding"/>
    <property type="evidence" value="ECO:0007669"/>
    <property type="project" value="UniProtKB-KW"/>
</dbReference>
<protein>
    <submittedName>
        <fullName evidence="5">Cupin superfamily protein</fullName>
    </submittedName>
</protein>
<evidence type="ECO:0000256" key="3">
    <source>
        <dbReference type="ARBA" id="ARBA00023004"/>
    </source>
</evidence>
<comment type="cofactor">
    <cofactor evidence="1">
        <name>Fe(2+)</name>
        <dbReference type="ChEBI" id="CHEBI:29033"/>
    </cofactor>
</comment>
<dbReference type="EMBL" id="FMHZ01000002">
    <property type="protein sequence ID" value="SCL44854.1"/>
    <property type="molecule type" value="Genomic_DNA"/>
</dbReference>
<gene>
    <name evidence="5" type="ORF">GA0070606_0483</name>
</gene>
<dbReference type="PANTHER" id="PTHR13096:SF9">
    <property type="entry name" value="BIFUNCTIONAL LYSINE-SPECIFIC DEMETHYLASE AND HISTIDYL-HYDROXYLASE"/>
    <property type="match status" value="1"/>
</dbReference>
<dbReference type="RefSeq" id="WP_091094850.1">
    <property type="nucleotide sequence ID" value="NZ_FMHZ01000002.1"/>
</dbReference>
<keyword evidence="6" id="KW-1185">Reference proteome</keyword>
<dbReference type="InterPro" id="IPR039994">
    <property type="entry name" value="NO66-like"/>
</dbReference>
<dbReference type="GO" id="GO:0032453">
    <property type="term" value="F:histone H3K4 demethylase activity"/>
    <property type="evidence" value="ECO:0007669"/>
    <property type="project" value="TreeGrafter"/>
</dbReference>